<proteinExistence type="inferred from homology"/>
<feature type="binding site" evidence="6">
    <location>
        <begin position="340"/>
        <end position="347"/>
    </location>
    <ligand>
        <name>FAD</name>
        <dbReference type="ChEBI" id="CHEBI:57692"/>
    </ligand>
</feature>
<keyword evidence="5" id="KW-0411">Iron-sulfur</keyword>
<dbReference type="EMBL" id="MTKS01000012">
    <property type="protein sequence ID" value="RWX52443.1"/>
    <property type="molecule type" value="Genomic_DNA"/>
</dbReference>
<keyword evidence="6" id="KW-0274">FAD</keyword>
<accession>A0A444JH81</accession>
<evidence type="ECO:0000256" key="3">
    <source>
        <dbReference type="ARBA" id="ARBA00022982"/>
    </source>
</evidence>
<evidence type="ECO:0000256" key="2">
    <source>
        <dbReference type="ARBA" id="ARBA00022723"/>
    </source>
</evidence>
<evidence type="ECO:0000313" key="8">
    <source>
        <dbReference type="EMBL" id="RWX52443.1"/>
    </source>
</evidence>
<feature type="domain" description="4Fe-4S ferredoxin-type" evidence="7">
    <location>
        <begin position="1"/>
        <end position="29"/>
    </location>
</feature>
<evidence type="ECO:0000256" key="6">
    <source>
        <dbReference type="PIRSR" id="PIRSR000089-1"/>
    </source>
</evidence>
<dbReference type="InterPro" id="IPR014731">
    <property type="entry name" value="ETF_asu_C"/>
</dbReference>
<feature type="binding site" evidence="6">
    <location>
        <begin position="309"/>
        <end position="310"/>
    </location>
    <ligand>
        <name>FAD</name>
        <dbReference type="ChEBI" id="CHEBI:57692"/>
    </ligand>
</feature>
<dbReference type="SUPFAM" id="SSF52402">
    <property type="entry name" value="Adenine nucleotide alpha hydrolases-like"/>
    <property type="match status" value="1"/>
</dbReference>
<organism evidence="8 9">
    <name type="scientific">Candidatus Electrothrix marina</name>
    <dbReference type="NCBI Taxonomy" id="1859130"/>
    <lineage>
        <taxon>Bacteria</taxon>
        <taxon>Pseudomonadati</taxon>
        <taxon>Thermodesulfobacteriota</taxon>
        <taxon>Desulfobulbia</taxon>
        <taxon>Desulfobulbales</taxon>
        <taxon>Desulfobulbaceae</taxon>
        <taxon>Candidatus Electrothrix</taxon>
    </lineage>
</organism>
<dbReference type="PROSITE" id="PS00198">
    <property type="entry name" value="4FE4S_FER_1"/>
    <property type="match status" value="1"/>
</dbReference>
<evidence type="ECO:0000256" key="1">
    <source>
        <dbReference type="ARBA" id="ARBA00005817"/>
    </source>
</evidence>
<dbReference type="PANTHER" id="PTHR43153">
    <property type="entry name" value="ELECTRON TRANSFER FLAVOPROTEIN ALPHA"/>
    <property type="match status" value="1"/>
</dbReference>
<dbReference type="SUPFAM" id="SSF52467">
    <property type="entry name" value="DHS-like NAD/FAD-binding domain"/>
    <property type="match status" value="1"/>
</dbReference>
<reference evidence="8 9" key="1">
    <citation type="submission" date="2017-01" db="EMBL/GenBank/DDBJ databases">
        <title>The cable genome- insights into the physiology and evolution of filamentous bacteria capable of sulfide oxidation via long distance electron transfer.</title>
        <authorList>
            <person name="Schreiber L."/>
            <person name="Bjerg J.T."/>
            <person name="Boggild A."/>
            <person name="Van De Vossenberg J."/>
            <person name="Meysman F."/>
            <person name="Nielsen L.P."/>
            <person name="Schramm A."/>
            <person name="Kjeldsen K.U."/>
        </authorList>
    </citation>
    <scope>NUCLEOTIDE SEQUENCE [LARGE SCALE GENOMIC DNA]</scope>
    <source>
        <strain evidence="8">A5</strain>
    </source>
</reference>
<dbReference type="InterPro" id="IPR017896">
    <property type="entry name" value="4Fe4S_Fe-S-bd"/>
</dbReference>
<dbReference type="GO" id="GO:0046872">
    <property type="term" value="F:metal ion binding"/>
    <property type="evidence" value="ECO:0007669"/>
    <property type="project" value="UniProtKB-KW"/>
</dbReference>
<dbReference type="InterPro" id="IPR014730">
    <property type="entry name" value="ETF_a/b_N"/>
</dbReference>
<keyword evidence="4" id="KW-0408">Iron</keyword>
<evidence type="ECO:0000256" key="5">
    <source>
        <dbReference type="ARBA" id="ARBA00023014"/>
    </source>
</evidence>
<dbReference type="Pfam" id="PF00766">
    <property type="entry name" value="ETF_alpha"/>
    <property type="match status" value="1"/>
</dbReference>
<dbReference type="CDD" id="cd01715">
    <property type="entry name" value="ETF_alpha"/>
    <property type="match status" value="1"/>
</dbReference>
<dbReference type="InterPro" id="IPR029035">
    <property type="entry name" value="DHS-like_NAD/FAD-binding_dom"/>
</dbReference>
<keyword evidence="6" id="KW-0285">Flavoprotein</keyword>
<feature type="binding site" evidence="6">
    <location>
        <position position="284"/>
    </location>
    <ligand>
        <name>FAD</name>
        <dbReference type="ChEBI" id="CHEBI:57692"/>
    </ligand>
</feature>
<dbReference type="SUPFAM" id="SSF54862">
    <property type="entry name" value="4Fe-4S ferredoxins"/>
    <property type="match status" value="1"/>
</dbReference>
<dbReference type="PANTHER" id="PTHR43153:SF1">
    <property type="entry name" value="ELECTRON TRANSFER FLAVOPROTEIN SUBUNIT ALPHA, MITOCHONDRIAL"/>
    <property type="match status" value="1"/>
</dbReference>
<dbReference type="Gene3D" id="3.40.50.620">
    <property type="entry name" value="HUPs"/>
    <property type="match status" value="1"/>
</dbReference>
<dbReference type="Gene3D" id="3.40.50.1220">
    <property type="entry name" value="TPP-binding domain"/>
    <property type="match status" value="1"/>
</dbReference>
<keyword evidence="9" id="KW-1185">Reference proteome</keyword>
<feature type="binding site" evidence="6">
    <location>
        <position position="361"/>
    </location>
    <ligand>
        <name>FAD</name>
        <dbReference type="ChEBI" id="CHEBI:57692"/>
    </ligand>
</feature>
<dbReference type="InterPro" id="IPR017900">
    <property type="entry name" value="4Fe4S_Fe_S_CS"/>
</dbReference>
<evidence type="ECO:0000256" key="4">
    <source>
        <dbReference type="ARBA" id="ARBA00023004"/>
    </source>
</evidence>
<dbReference type="SMART" id="SM00893">
    <property type="entry name" value="ETF"/>
    <property type="match status" value="1"/>
</dbReference>
<dbReference type="InterPro" id="IPR014729">
    <property type="entry name" value="Rossmann-like_a/b/a_fold"/>
</dbReference>
<dbReference type="GO" id="GO:0009055">
    <property type="term" value="F:electron transfer activity"/>
    <property type="evidence" value="ECO:0007669"/>
    <property type="project" value="InterPro"/>
</dbReference>
<comment type="caution">
    <text evidence="8">The sequence shown here is derived from an EMBL/GenBank/DDBJ whole genome shotgun (WGS) entry which is preliminary data.</text>
</comment>
<dbReference type="Proteomes" id="UP000288892">
    <property type="component" value="Unassembled WGS sequence"/>
</dbReference>
<comment type="similarity">
    <text evidence="1">Belongs to the ETF alpha-subunit/FixB family.</text>
</comment>
<feature type="binding site" evidence="6">
    <location>
        <begin position="323"/>
        <end position="327"/>
    </location>
    <ligand>
        <name>FAD</name>
        <dbReference type="ChEBI" id="CHEBI:57692"/>
    </ligand>
</feature>
<evidence type="ECO:0000259" key="7">
    <source>
        <dbReference type="PROSITE" id="PS51379"/>
    </source>
</evidence>
<dbReference type="Pfam" id="PF01012">
    <property type="entry name" value="ETF"/>
    <property type="match status" value="1"/>
</dbReference>
<keyword evidence="3" id="KW-0249">Electron transport</keyword>
<feature type="domain" description="4Fe-4S ferredoxin-type" evidence="7">
    <location>
        <begin position="30"/>
        <end position="57"/>
    </location>
</feature>
<protein>
    <submittedName>
        <fullName evidence="8">Electron transfer flavoprotein alpha subunit apoprotein</fullName>
    </submittedName>
</protein>
<dbReference type="PROSITE" id="PS51379">
    <property type="entry name" value="4FE4S_FER_2"/>
    <property type="match status" value="2"/>
</dbReference>
<gene>
    <name evidence="8" type="ORF">VU01_101213</name>
</gene>
<keyword evidence="2" id="KW-0479">Metal-binding</keyword>
<dbReference type="InterPro" id="IPR033947">
    <property type="entry name" value="ETF_alpha_N"/>
</dbReference>
<name>A0A444JH81_9BACT</name>
<dbReference type="AlphaFoldDB" id="A0A444JH81"/>
<evidence type="ECO:0000313" key="9">
    <source>
        <dbReference type="Proteomes" id="UP000288892"/>
    </source>
</evidence>
<dbReference type="GO" id="GO:0033539">
    <property type="term" value="P:fatty acid beta-oxidation using acyl-CoA dehydrogenase"/>
    <property type="evidence" value="ECO:0007669"/>
    <property type="project" value="TreeGrafter"/>
</dbReference>
<dbReference type="GO" id="GO:0050660">
    <property type="term" value="F:flavin adenine dinucleotide binding"/>
    <property type="evidence" value="ECO:0007669"/>
    <property type="project" value="InterPro"/>
</dbReference>
<dbReference type="GO" id="GO:0051536">
    <property type="term" value="F:iron-sulfur cluster binding"/>
    <property type="evidence" value="ECO:0007669"/>
    <property type="project" value="UniProtKB-KW"/>
</dbReference>
<comment type="cofactor">
    <cofactor evidence="6">
        <name>FAD</name>
        <dbReference type="ChEBI" id="CHEBI:57692"/>
    </cofactor>
    <text evidence="6">Binds 1 FAD per dimer.</text>
</comment>
<dbReference type="PIRSF" id="PIRSF000089">
    <property type="entry name" value="Electra_flavoP_a"/>
    <property type="match status" value="1"/>
</dbReference>
<dbReference type="Gene3D" id="3.30.70.20">
    <property type="match status" value="1"/>
</dbReference>
<dbReference type="InterPro" id="IPR001308">
    <property type="entry name" value="ETF_a/FixB"/>
</dbReference>
<sequence length="399" mass="42171">MLIVNTEICIGCGACEANCAFGAITVEDDIAVVGDACTLCGSCVDSCEVEALCIEGAEKKAPVDLSAWSGIWVFAEARHGKIAPVAFELLGIGRQLADQRKAPLTAVLLGADLRDKTDELIAAGADKVLLADDPALAQYREDVYGKVLEHLITEYKPEVLLAGATAIGRSVIPQVATALSAGLTADCTDLAIRPEDGVLLQTRPAFGGNIMATIECPRSRPQMATVRPNVMAPAETDSSRTGEVIEVELSQELLSSKVEVLETVLCEEEQGNIRESEVLVSGGRGMENEKGFALLRELAGELNGTVSASRAAVDAGWIGYPCQVGQTGKTVSPKLYFACGISGAVQHTVGMQSAETIVAINRDEKAPIFDLATYGLVGDLFEILPLLTQKIKEQRGHVS</sequence>
<keyword evidence="3" id="KW-0813">Transport</keyword>
<dbReference type="Pfam" id="PF00037">
    <property type="entry name" value="Fer4"/>
    <property type="match status" value="1"/>
</dbReference>